<reference evidence="2 3" key="1">
    <citation type="submission" date="2017-11" db="EMBL/GenBank/DDBJ databases">
        <title>Reclassification of Bisgaard taxon 7 as Conservatibacter flavescens gen. nov., sp. nov.</title>
        <authorList>
            <person name="Christensen H."/>
        </authorList>
    </citation>
    <scope>NUCLEOTIDE SEQUENCE [LARGE SCALE GENOMIC DNA]</scope>
    <source>
        <strain evidence="2 3">7_4</strain>
    </source>
</reference>
<dbReference type="Gene3D" id="3.40.50.2000">
    <property type="entry name" value="Glycogen Phosphorylase B"/>
    <property type="match status" value="1"/>
</dbReference>
<keyword evidence="1" id="KW-0802">TPR repeat</keyword>
<sequence length="391" mass="45705">MFRKVCYAQQLAAKNSGNINLFHQAIRSYTDYLEQDPQNYGGYHNRSELYHQFGYYDKAMKDLETSLSIKPNFSHSLLSKSLILLRNGNYKEGWELFEQRRNVFPEITPSSLRNMPYWKGETFGGSGKLLIFTEQGFGDAIHFARYIPMIVERYKNVDHIVLQCDAVLVELFKASYPNIHIIDQHQKVENVSYIFSLMSAPALFETIPNNIPFFNHYLTAPLENKRKWQSYFQNHFKDKVKVGICWTSSRENIPHHRNLQLNDISHLFNKNAEFFCLQPVIPEYEQGLFSQFENLHHFPLNSFADTAGLIEQMDLVITVDTSAAHLAGALGKKTWLLLGYHADFRWLLNRDDSIWYSSMKLFRQTKFGDWSDVFNNLSLELNEFCCVQSNR</sequence>
<protein>
    <submittedName>
        <fullName evidence="2">Uncharacterized protein</fullName>
    </submittedName>
</protein>
<keyword evidence="3" id="KW-1185">Reference proteome</keyword>
<dbReference type="Proteomes" id="UP000229329">
    <property type="component" value="Unassembled WGS sequence"/>
</dbReference>
<dbReference type="Pfam" id="PF13181">
    <property type="entry name" value="TPR_8"/>
    <property type="match status" value="1"/>
</dbReference>
<accession>A0A2M8S102</accession>
<dbReference type="RefSeq" id="WP_100289403.1">
    <property type="nucleotide sequence ID" value="NZ_PHHA01000021.1"/>
</dbReference>
<dbReference type="InterPro" id="IPR019734">
    <property type="entry name" value="TPR_rpt"/>
</dbReference>
<dbReference type="EMBL" id="PHHA01000021">
    <property type="protein sequence ID" value="PJG84832.1"/>
    <property type="molecule type" value="Genomic_DNA"/>
</dbReference>
<comment type="caution">
    <text evidence="2">The sequence shown here is derived from an EMBL/GenBank/DDBJ whole genome shotgun (WGS) entry which is preliminary data.</text>
</comment>
<evidence type="ECO:0000313" key="2">
    <source>
        <dbReference type="EMBL" id="PJG84832.1"/>
    </source>
</evidence>
<gene>
    <name evidence="2" type="ORF">CVP05_09865</name>
</gene>
<evidence type="ECO:0000256" key="1">
    <source>
        <dbReference type="PROSITE-ProRule" id="PRU00339"/>
    </source>
</evidence>
<feature type="repeat" description="TPR" evidence="1">
    <location>
        <begin position="40"/>
        <end position="73"/>
    </location>
</feature>
<dbReference type="OrthoDB" id="238183at2"/>
<dbReference type="AlphaFoldDB" id="A0A2M8S102"/>
<evidence type="ECO:0000313" key="3">
    <source>
        <dbReference type="Proteomes" id="UP000229329"/>
    </source>
</evidence>
<organism evidence="2 3">
    <name type="scientific">Conservatibacter flavescens</name>
    <dbReference type="NCBI Taxonomy" id="28161"/>
    <lineage>
        <taxon>Bacteria</taxon>
        <taxon>Pseudomonadati</taxon>
        <taxon>Pseudomonadota</taxon>
        <taxon>Gammaproteobacteria</taxon>
        <taxon>Pasteurellales</taxon>
        <taxon>Pasteurellaceae</taxon>
        <taxon>Conservatibacter</taxon>
    </lineage>
</organism>
<proteinExistence type="predicted"/>
<dbReference type="PROSITE" id="PS50005">
    <property type="entry name" value="TPR"/>
    <property type="match status" value="1"/>
</dbReference>
<dbReference type="SUPFAM" id="SSF48452">
    <property type="entry name" value="TPR-like"/>
    <property type="match status" value="1"/>
</dbReference>
<name>A0A2M8S102_9PAST</name>
<dbReference type="InterPro" id="IPR011990">
    <property type="entry name" value="TPR-like_helical_dom_sf"/>
</dbReference>
<dbReference type="Gene3D" id="1.25.40.10">
    <property type="entry name" value="Tetratricopeptide repeat domain"/>
    <property type="match status" value="1"/>
</dbReference>
<dbReference type="SUPFAM" id="SSF53756">
    <property type="entry name" value="UDP-Glycosyltransferase/glycogen phosphorylase"/>
    <property type="match status" value="1"/>
</dbReference>